<dbReference type="GO" id="GO:0009295">
    <property type="term" value="C:nucleoid"/>
    <property type="evidence" value="ECO:0007669"/>
    <property type="project" value="TreeGrafter"/>
</dbReference>
<evidence type="ECO:0000313" key="6">
    <source>
        <dbReference type="Proteomes" id="UP000565262"/>
    </source>
</evidence>
<reference evidence="5 6" key="1">
    <citation type="submission" date="2020-08" db="EMBL/GenBank/DDBJ databases">
        <title>Oceanospirillum sp. nov. isolated from marine sediment.</title>
        <authorList>
            <person name="Ji X."/>
        </authorList>
    </citation>
    <scope>NUCLEOTIDE SEQUENCE [LARGE SCALE GENOMIC DNA]</scope>
    <source>
        <strain evidence="5 6">D5</strain>
    </source>
</reference>
<feature type="compositionally biased region" description="Low complexity" evidence="4">
    <location>
        <begin position="137"/>
        <end position="211"/>
    </location>
</feature>
<organism evidence="5 6">
    <name type="scientific">Oceanospirillum sediminis</name>
    <dbReference type="NCBI Taxonomy" id="2760088"/>
    <lineage>
        <taxon>Bacteria</taxon>
        <taxon>Pseudomonadati</taxon>
        <taxon>Pseudomonadota</taxon>
        <taxon>Gammaproteobacteria</taxon>
        <taxon>Oceanospirillales</taxon>
        <taxon>Oceanospirillaceae</taxon>
        <taxon>Oceanospirillum</taxon>
    </lineage>
</organism>
<comment type="function">
    <text evidence="2">Plays an important role in DNA replication, recombination and repair. Binds to ssDNA and to an array of partner proteins to recruit them to their sites of action during DNA metabolism.</text>
</comment>
<dbReference type="InterPro" id="IPR000424">
    <property type="entry name" value="Primosome_PriB/ssb"/>
</dbReference>
<dbReference type="Proteomes" id="UP000565262">
    <property type="component" value="Unassembled WGS sequence"/>
</dbReference>
<keyword evidence="1 2" id="KW-0238">DNA-binding</keyword>
<dbReference type="Pfam" id="PF00436">
    <property type="entry name" value="SSB"/>
    <property type="match status" value="1"/>
</dbReference>
<keyword evidence="2" id="KW-0227">DNA damage</keyword>
<evidence type="ECO:0000256" key="3">
    <source>
        <dbReference type="RuleBase" id="RU000524"/>
    </source>
</evidence>
<keyword evidence="2" id="KW-0233">DNA recombination</keyword>
<evidence type="ECO:0000256" key="4">
    <source>
        <dbReference type="SAM" id="MobiDB-lite"/>
    </source>
</evidence>
<dbReference type="PANTHER" id="PTHR10302:SF27">
    <property type="entry name" value="SINGLE-STRANDED DNA-BINDING PROTEIN"/>
    <property type="match status" value="1"/>
</dbReference>
<feature type="compositionally biased region" description="Polar residues" evidence="4">
    <location>
        <begin position="212"/>
        <end position="224"/>
    </location>
</feature>
<proteinExistence type="inferred from homology"/>
<protein>
    <recommendedName>
        <fullName evidence="2 3">Single-stranded DNA-binding protein</fullName>
        <shortName evidence="2">SSB</shortName>
    </recommendedName>
</protein>
<dbReference type="HAMAP" id="MF_00984">
    <property type="entry name" value="SSB"/>
    <property type="match status" value="1"/>
</dbReference>
<dbReference type="GO" id="GO:0006310">
    <property type="term" value="P:DNA recombination"/>
    <property type="evidence" value="ECO:0007669"/>
    <property type="project" value="UniProtKB-UniRule"/>
</dbReference>
<dbReference type="EMBL" id="JACJFM010000013">
    <property type="protein sequence ID" value="MBB1487276.1"/>
    <property type="molecule type" value="Genomic_DNA"/>
</dbReference>
<keyword evidence="6" id="KW-1185">Reference proteome</keyword>
<accession>A0A839ISZ1</accession>
<evidence type="ECO:0000256" key="1">
    <source>
        <dbReference type="ARBA" id="ARBA00023125"/>
    </source>
</evidence>
<dbReference type="GO" id="GO:0006260">
    <property type="term" value="P:DNA replication"/>
    <property type="evidence" value="ECO:0007669"/>
    <property type="project" value="UniProtKB-UniRule"/>
</dbReference>
<name>A0A839ISZ1_9GAMM</name>
<dbReference type="Gene3D" id="2.40.50.140">
    <property type="entry name" value="Nucleic acid-binding proteins"/>
    <property type="match status" value="1"/>
</dbReference>
<evidence type="ECO:0000313" key="5">
    <source>
        <dbReference type="EMBL" id="MBB1487276.1"/>
    </source>
</evidence>
<keyword evidence="2" id="KW-0234">DNA repair</keyword>
<sequence>MMSRGINKVILVGNVGQDPEVRYLPNGGAVANVSIATSESWMDKSSGQRQEKTEWHRVVFFGKLADVVSQYVKKGSKLYVEGKLQTRKWQDQSGQDRYTTEIVIDGFNGVMQMLDSRDGMGGGASAGMPQQGGYNNGGFNNNPAAQPMQQAAPQQNYQPQYQQPAQQPAATPQPVQQPAQAQQPAPVQQPAPQQAAQQPAPAPQQQASPQPGSQFGSPASNPGQSFDDFDDDIPF</sequence>
<dbReference type="SUPFAM" id="SSF50249">
    <property type="entry name" value="Nucleic acid-binding proteins"/>
    <property type="match status" value="1"/>
</dbReference>
<dbReference type="PANTHER" id="PTHR10302">
    <property type="entry name" value="SINGLE-STRANDED DNA-BINDING PROTEIN"/>
    <property type="match status" value="1"/>
</dbReference>
<dbReference type="AlphaFoldDB" id="A0A839ISZ1"/>
<dbReference type="InterPro" id="IPR011344">
    <property type="entry name" value="ssDNA-bd"/>
</dbReference>
<evidence type="ECO:0000256" key="2">
    <source>
        <dbReference type="HAMAP-Rule" id="MF_00984"/>
    </source>
</evidence>
<comment type="caution">
    <text evidence="2">Lacks conserved residue(s) required for the propagation of feature annotation.</text>
</comment>
<keyword evidence="2" id="KW-0235">DNA replication</keyword>
<dbReference type="PROSITE" id="PS50935">
    <property type="entry name" value="SSB"/>
    <property type="match status" value="1"/>
</dbReference>
<dbReference type="GO" id="GO:0006281">
    <property type="term" value="P:DNA repair"/>
    <property type="evidence" value="ECO:0007669"/>
    <property type="project" value="UniProtKB-UniRule"/>
</dbReference>
<comment type="caution">
    <text evidence="5">The sequence shown here is derived from an EMBL/GenBank/DDBJ whole genome shotgun (WGS) entry which is preliminary data.</text>
</comment>
<comment type="subunit">
    <text evidence="2">Homotetramer.</text>
</comment>
<feature type="region of interest" description="Disordered" evidence="4">
    <location>
        <begin position="118"/>
        <end position="235"/>
    </location>
</feature>
<gene>
    <name evidence="5" type="primary">ssb</name>
    <name evidence="5" type="ORF">H4O21_11710</name>
</gene>
<dbReference type="GO" id="GO:0003697">
    <property type="term" value="F:single-stranded DNA binding"/>
    <property type="evidence" value="ECO:0007669"/>
    <property type="project" value="UniProtKB-UniRule"/>
</dbReference>
<dbReference type="NCBIfam" id="TIGR00621">
    <property type="entry name" value="ssb"/>
    <property type="match status" value="1"/>
</dbReference>
<dbReference type="CDD" id="cd04496">
    <property type="entry name" value="SSB_OBF"/>
    <property type="match status" value="1"/>
</dbReference>
<feature type="short sequence motif" description="Important for interaction with partner proteins" evidence="2">
    <location>
        <begin position="230"/>
        <end position="235"/>
    </location>
</feature>
<dbReference type="InterPro" id="IPR012340">
    <property type="entry name" value="NA-bd_OB-fold"/>
</dbReference>